<dbReference type="Proteomes" id="UP000503278">
    <property type="component" value="Chromosome"/>
</dbReference>
<proteinExistence type="predicted"/>
<dbReference type="KEGG" id="mrob:HH214_11225"/>
<sequence length="567" mass="61588">MKISTIKHLSVAAISGVSFLSGAFMIKSMEGEPVTASVIQEAQKLSGFNFTPAQADSMLNLVNGWGSSYDALHKLNMPNSVAPSLNFNPVPVGFTYPDAKSGFKLGKANEVQMPAHKDDLAFYTIRQLAELVRTKKISSVELTQFFIDRLEKYNPKLQFAITIMEDRALKKAAEADAEIKSGHYRGVLHGIPFGVKDLLAQKDYKTTWGSVPYKDQHLNVDATVVTRLEQAGGILIVKTTLGELAQGDVWFGGKTKNPWDITRGSSGSSAGSASAVGAGCLPFAIGSETLGSIVSPSTECGDTGLRPSFGRVSKYGAMALSWSMDKLGPITRSVEDAAIVFNAIQGTDSKDLSTIAAPFSYDGTGKTLKGYKIGYVKADFDRAYFTYGNNRRPNPNHATDSVTLAKLKELGAELVPIEYPQLPIGAMTVVLDAEAGAAFQDLLFTHKEDGMVLQGKNAWPNIFRAAQFIPATEYIQAQRARTLLIQQWYEKLKGLDLYITPSSSQNLSMTNLTGNPCVVLPNGFNQRGRPMSITFMGQLFGEGKLLQAAKIYQDATDFNQKHPSLNF</sequence>
<organism evidence="2 3">
    <name type="scientific">Mucilaginibacter robiniae</name>
    <dbReference type="NCBI Taxonomy" id="2728022"/>
    <lineage>
        <taxon>Bacteria</taxon>
        <taxon>Pseudomonadati</taxon>
        <taxon>Bacteroidota</taxon>
        <taxon>Sphingobacteriia</taxon>
        <taxon>Sphingobacteriales</taxon>
        <taxon>Sphingobacteriaceae</taxon>
        <taxon>Mucilaginibacter</taxon>
    </lineage>
</organism>
<evidence type="ECO:0000259" key="1">
    <source>
        <dbReference type="Pfam" id="PF01425"/>
    </source>
</evidence>
<keyword evidence="3" id="KW-1185">Reference proteome</keyword>
<reference evidence="2 3" key="1">
    <citation type="submission" date="2020-04" db="EMBL/GenBank/DDBJ databases">
        <title>Genome sequencing of novel species.</title>
        <authorList>
            <person name="Heo J."/>
            <person name="Kim S.-J."/>
            <person name="Kim J.-S."/>
            <person name="Hong S.-B."/>
            <person name="Kwon S.-W."/>
        </authorList>
    </citation>
    <scope>NUCLEOTIDE SEQUENCE [LARGE SCALE GENOMIC DNA]</scope>
    <source>
        <strain evidence="2 3">F39-2</strain>
    </source>
</reference>
<evidence type="ECO:0000313" key="2">
    <source>
        <dbReference type="EMBL" id="QJD96397.1"/>
    </source>
</evidence>
<dbReference type="InterPro" id="IPR036928">
    <property type="entry name" value="AS_sf"/>
</dbReference>
<feature type="domain" description="Amidase" evidence="1">
    <location>
        <begin position="141"/>
        <end position="505"/>
    </location>
</feature>
<accession>A0A7L5E1W7</accession>
<dbReference type="PANTHER" id="PTHR11895">
    <property type="entry name" value="TRANSAMIDASE"/>
    <property type="match status" value="1"/>
</dbReference>
<dbReference type="GO" id="GO:0050567">
    <property type="term" value="F:glutaminyl-tRNA synthase (glutamine-hydrolyzing) activity"/>
    <property type="evidence" value="ECO:0007669"/>
    <property type="project" value="TreeGrafter"/>
</dbReference>
<dbReference type="Gene3D" id="3.90.1300.10">
    <property type="entry name" value="Amidase signature (AS) domain"/>
    <property type="match status" value="1"/>
</dbReference>
<evidence type="ECO:0000313" key="3">
    <source>
        <dbReference type="Proteomes" id="UP000503278"/>
    </source>
</evidence>
<dbReference type="AlphaFoldDB" id="A0A7L5E1W7"/>
<dbReference type="InterPro" id="IPR000120">
    <property type="entry name" value="Amidase"/>
</dbReference>
<dbReference type="PANTHER" id="PTHR11895:SF73">
    <property type="entry name" value="AMIDASE FAMILY PROTEIN"/>
    <property type="match status" value="1"/>
</dbReference>
<name>A0A7L5E1W7_9SPHI</name>
<dbReference type="EMBL" id="CP051682">
    <property type="protein sequence ID" value="QJD96397.1"/>
    <property type="molecule type" value="Genomic_DNA"/>
</dbReference>
<dbReference type="Pfam" id="PF01425">
    <property type="entry name" value="Amidase"/>
    <property type="match status" value="1"/>
</dbReference>
<gene>
    <name evidence="2" type="ORF">HH214_11225</name>
</gene>
<protein>
    <submittedName>
        <fullName evidence="2">Amidase</fullName>
    </submittedName>
</protein>
<dbReference type="SUPFAM" id="SSF75304">
    <property type="entry name" value="Amidase signature (AS) enzymes"/>
    <property type="match status" value="1"/>
</dbReference>
<dbReference type="RefSeq" id="WP_169607697.1">
    <property type="nucleotide sequence ID" value="NZ_CP051682.1"/>
</dbReference>
<dbReference type="InterPro" id="IPR023631">
    <property type="entry name" value="Amidase_dom"/>
</dbReference>